<dbReference type="EMBL" id="PNBA02000020">
    <property type="protein sequence ID" value="KAG6389527.1"/>
    <property type="molecule type" value="Genomic_DNA"/>
</dbReference>
<reference evidence="1" key="2">
    <citation type="submission" date="2020-08" db="EMBL/GenBank/DDBJ databases">
        <title>Plant Genome Project.</title>
        <authorList>
            <person name="Zhang R.-G."/>
        </authorList>
    </citation>
    <scope>NUCLEOTIDE SEQUENCE</scope>
    <source>
        <strain evidence="1">Huo1</strain>
        <tissue evidence="1">Leaf</tissue>
    </source>
</reference>
<sequence length="93" mass="10491">MLSFLFLVVVSSVAIIIVDLFSFTGYADTISELSARDASFLKDKSQLFLKLNPVEGFVPIKSRESKLNVKHLELCPFISSPFPERTFLAARRH</sequence>
<keyword evidence="2" id="KW-1185">Reference proteome</keyword>
<name>A0A8X8W737_SALSN</name>
<accession>A0A8X8W737</accession>
<protein>
    <submittedName>
        <fullName evidence="1">Uncharacterized protein</fullName>
    </submittedName>
</protein>
<reference evidence="1" key="1">
    <citation type="submission" date="2018-01" db="EMBL/GenBank/DDBJ databases">
        <authorList>
            <person name="Mao J.F."/>
        </authorList>
    </citation>
    <scope>NUCLEOTIDE SEQUENCE</scope>
    <source>
        <strain evidence="1">Huo1</strain>
        <tissue evidence="1">Leaf</tissue>
    </source>
</reference>
<evidence type="ECO:0000313" key="1">
    <source>
        <dbReference type="EMBL" id="KAG6389527.1"/>
    </source>
</evidence>
<evidence type="ECO:0000313" key="2">
    <source>
        <dbReference type="Proteomes" id="UP000298416"/>
    </source>
</evidence>
<dbReference type="AlphaFoldDB" id="A0A8X8W737"/>
<comment type="caution">
    <text evidence="1">The sequence shown here is derived from an EMBL/GenBank/DDBJ whole genome shotgun (WGS) entry which is preliminary data.</text>
</comment>
<dbReference type="Proteomes" id="UP000298416">
    <property type="component" value="Unassembled WGS sequence"/>
</dbReference>
<gene>
    <name evidence="1" type="ORF">SASPL_150998</name>
</gene>
<proteinExistence type="predicted"/>
<organism evidence="1">
    <name type="scientific">Salvia splendens</name>
    <name type="common">Scarlet sage</name>
    <dbReference type="NCBI Taxonomy" id="180675"/>
    <lineage>
        <taxon>Eukaryota</taxon>
        <taxon>Viridiplantae</taxon>
        <taxon>Streptophyta</taxon>
        <taxon>Embryophyta</taxon>
        <taxon>Tracheophyta</taxon>
        <taxon>Spermatophyta</taxon>
        <taxon>Magnoliopsida</taxon>
        <taxon>eudicotyledons</taxon>
        <taxon>Gunneridae</taxon>
        <taxon>Pentapetalae</taxon>
        <taxon>asterids</taxon>
        <taxon>lamiids</taxon>
        <taxon>Lamiales</taxon>
        <taxon>Lamiaceae</taxon>
        <taxon>Nepetoideae</taxon>
        <taxon>Mentheae</taxon>
        <taxon>Salviinae</taxon>
        <taxon>Salvia</taxon>
        <taxon>Salvia subgen. Calosphace</taxon>
        <taxon>core Calosphace</taxon>
    </lineage>
</organism>